<evidence type="ECO:0000313" key="2">
    <source>
        <dbReference type="EMBL" id="KAE8408237.1"/>
    </source>
</evidence>
<feature type="compositionally biased region" description="Basic and acidic residues" evidence="1">
    <location>
        <begin position="9"/>
        <end position="22"/>
    </location>
</feature>
<protein>
    <submittedName>
        <fullName evidence="2">Uncharacterized protein</fullName>
    </submittedName>
</protein>
<dbReference type="GeneID" id="43664372"/>
<keyword evidence="3" id="KW-1185">Reference proteome</keyword>
<reference evidence="2 3" key="1">
    <citation type="submission" date="2019-04" db="EMBL/GenBank/DDBJ databases">
        <authorList>
            <consortium name="DOE Joint Genome Institute"/>
            <person name="Mondo S."/>
            <person name="Kjaerbolling I."/>
            <person name="Vesth T."/>
            <person name="Frisvad J.C."/>
            <person name="Nybo J.L."/>
            <person name="Theobald S."/>
            <person name="Kildgaard S."/>
            <person name="Isbrandt T."/>
            <person name="Kuo A."/>
            <person name="Sato A."/>
            <person name="Lyhne E.K."/>
            <person name="Kogle M.E."/>
            <person name="Wiebenga A."/>
            <person name="Kun R.S."/>
            <person name="Lubbers R.J."/>
            <person name="Makela M.R."/>
            <person name="Barry K."/>
            <person name="Chovatia M."/>
            <person name="Clum A."/>
            <person name="Daum C."/>
            <person name="Haridas S."/>
            <person name="He G."/>
            <person name="LaButti K."/>
            <person name="Lipzen A."/>
            <person name="Riley R."/>
            <person name="Salamov A."/>
            <person name="Simmons B.A."/>
            <person name="Magnuson J.K."/>
            <person name="Henrissat B."/>
            <person name="Mortensen U.H."/>
            <person name="Larsen T.O."/>
            <person name="Devries R.P."/>
            <person name="Grigoriev I.V."/>
            <person name="Machida M."/>
            <person name="Baker S.E."/>
            <person name="Andersen M.R."/>
            <person name="Cantor M.N."/>
            <person name="Hua S.X."/>
        </authorList>
    </citation>
    <scope>NUCLEOTIDE SEQUENCE [LARGE SCALE GENOMIC DNA]</scope>
    <source>
        <strain evidence="2 3">CBS 119388</strain>
    </source>
</reference>
<gene>
    <name evidence="2" type="ORF">BDV37DRAFT_191440</name>
</gene>
<dbReference type="EMBL" id="ML736744">
    <property type="protein sequence ID" value="KAE8408237.1"/>
    <property type="molecule type" value="Genomic_DNA"/>
</dbReference>
<dbReference type="RefSeq" id="XP_031945556.1">
    <property type="nucleotide sequence ID" value="XM_032079681.1"/>
</dbReference>
<name>A0A5N7DP40_9EURO</name>
<proteinExistence type="predicted"/>
<accession>A0A5N7DP40</accession>
<evidence type="ECO:0000256" key="1">
    <source>
        <dbReference type="SAM" id="MobiDB-lite"/>
    </source>
</evidence>
<organism evidence="2 3">
    <name type="scientific">Aspergillus pseudonomiae</name>
    <dbReference type="NCBI Taxonomy" id="1506151"/>
    <lineage>
        <taxon>Eukaryota</taxon>
        <taxon>Fungi</taxon>
        <taxon>Dikarya</taxon>
        <taxon>Ascomycota</taxon>
        <taxon>Pezizomycotina</taxon>
        <taxon>Eurotiomycetes</taxon>
        <taxon>Eurotiomycetidae</taxon>
        <taxon>Eurotiales</taxon>
        <taxon>Aspergillaceae</taxon>
        <taxon>Aspergillus</taxon>
        <taxon>Aspergillus subgen. Circumdati</taxon>
    </lineage>
</organism>
<evidence type="ECO:0000313" key="3">
    <source>
        <dbReference type="Proteomes" id="UP000325579"/>
    </source>
</evidence>
<dbReference type="AlphaFoldDB" id="A0A5N7DP40"/>
<sequence length="102" mass="11757">MDPTRSRTYSRDSKNGSEEHFDSTRGLLLCYRTSTIFFSPSSSSSPAPSLMAFIGRRRNFGKHKRVLFFWREGTYFLCHGRNFLCSSCLFFLCAGNSPYLMN</sequence>
<feature type="region of interest" description="Disordered" evidence="1">
    <location>
        <begin position="1"/>
        <end position="22"/>
    </location>
</feature>
<dbReference type="Proteomes" id="UP000325579">
    <property type="component" value="Unassembled WGS sequence"/>
</dbReference>